<dbReference type="Proteomes" id="UP000199144">
    <property type="component" value="Unassembled WGS sequence"/>
</dbReference>
<dbReference type="OrthoDB" id="5936191at2"/>
<dbReference type="InterPro" id="IPR002477">
    <property type="entry name" value="Peptidoglycan-bd-like"/>
</dbReference>
<gene>
    <name evidence="3" type="ORF">SAMN04488042_101590</name>
</gene>
<dbReference type="EMBL" id="FOTQ01000001">
    <property type="protein sequence ID" value="SFL53257.1"/>
    <property type="molecule type" value="Genomic_DNA"/>
</dbReference>
<dbReference type="SUPFAM" id="SSF47090">
    <property type="entry name" value="PGBD-like"/>
    <property type="match status" value="1"/>
</dbReference>
<evidence type="ECO:0000313" key="4">
    <source>
        <dbReference type="Proteomes" id="UP000199144"/>
    </source>
</evidence>
<reference evidence="3 4" key="1">
    <citation type="submission" date="2016-10" db="EMBL/GenBank/DDBJ databases">
        <authorList>
            <person name="de Groot N.N."/>
        </authorList>
    </citation>
    <scope>NUCLEOTIDE SEQUENCE [LARGE SCALE GENOMIC DNA]</scope>
    <source>
        <strain evidence="3 4">DSM 15283</strain>
    </source>
</reference>
<dbReference type="SUPFAM" id="SSF52096">
    <property type="entry name" value="ClpP/crotonase"/>
    <property type="match status" value="1"/>
</dbReference>
<feature type="signal peptide" evidence="1">
    <location>
        <begin position="1"/>
        <end position="22"/>
    </location>
</feature>
<dbReference type="Pfam" id="PF01471">
    <property type="entry name" value="PG_binding_1"/>
    <property type="match status" value="1"/>
</dbReference>
<proteinExistence type="predicted"/>
<feature type="domain" description="Peptidoglycan binding-like" evidence="2">
    <location>
        <begin position="454"/>
        <end position="510"/>
    </location>
</feature>
<feature type="chain" id="PRO_5011687696" description="Peptidoglycan binding-like domain-containing protein" evidence="1">
    <location>
        <begin position="23"/>
        <end position="529"/>
    </location>
</feature>
<dbReference type="STRING" id="254406.SAMN04488042_101590"/>
<protein>
    <recommendedName>
        <fullName evidence="2">Peptidoglycan binding-like domain-containing protein</fullName>
    </recommendedName>
</protein>
<dbReference type="RefSeq" id="WP_093090706.1">
    <property type="nucleotide sequence ID" value="NZ_FOTQ01000001.1"/>
</dbReference>
<accession>A0A1I4IGR9</accession>
<name>A0A1I4IGR9_9RHOB</name>
<dbReference type="InterPro" id="IPR036365">
    <property type="entry name" value="PGBD-like_sf"/>
</dbReference>
<dbReference type="Gene3D" id="3.90.226.10">
    <property type="entry name" value="2-enoyl-CoA Hydratase, Chain A, domain 1"/>
    <property type="match status" value="1"/>
</dbReference>
<keyword evidence="4" id="KW-1185">Reference proteome</keyword>
<keyword evidence="1" id="KW-0732">Signal</keyword>
<organism evidence="3 4">
    <name type="scientific">Shimia aestuarii</name>
    <dbReference type="NCBI Taxonomy" id="254406"/>
    <lineage>
        <taxon>Bacteria</taxon>
        <taxon>Pseudomonadati</taxon>
        <taxon>Pseudomonadota</taxon>
        <taxon>Alphaproteobacteria</taxon>
        <taxon>Rhodobacterales</taxon>
        <taxon>Roseobacteraceae</taxon>
    </lineage>
</organism>
<dbReference type="AlphaFoldDB" id="A0A1I4IGR9"/>
<evidence type="ECO:0000256" key="1">
    <source>
        <dbReference type="SAM" id="SignalP"/>
    </source>
</evidence>
<sequence>MTRLFGAVLTLIGFLTALSAQAANFEIRATNPYGDPRFQLLDLNQTYSEAIGFIQGLGPSKPTLEGVQEDWDWVFRGNAIRSDGAHSYETLLIPAAVGSLQAGRVIHLSGQIEKGDAEVLQRLIKAGGFSNCRAPGYCPFANVISLDSPGGNFAEALRLAEIIRSENFVTVVGPNATCESACTLMFLGGYTSYEGRFFPRRFAHVTSRVGVHQPAITLPRRDYSAGEVDQILTILSRSTNAVTKFFLGSGVSIGLMDRMFATAPEDMYTLTPLDLAGEHVFLFDWAAAPNQPLPGRLTATRAAALAYCGQSFRSTYKVDSMDLVHNLQVDALSFITFETGRNFACMGHKSNAGTWQVEICDSNRCVFETYGQVEMMPKDPALKYYNQMLEIAVGIDNAELGIAIRDYAHRGALLAYVREFYKDESYLFRDVPLTPDQIGMPLAYCGVLDDANPELVRMVQGKLNDLGINVGRPDGAPGPNTREGIQTAQNRLTGDTTAQGRITPALLQAMGIPSEAQARFRFCDPAYDH</sequence>
<evidence type="ECO:0000313" key="3">
    <source>
        <dbReference type="EMBL" id="SFL53257.1"/>
    </source>
</evidence>
<evidence type="ECO:0000259" key="2">
    <source>
        <dbReference type="Pfam" id="PF01471"/>
    </source>
</evidence>
<dbReference type="InterPro" id="IPR029045">
    <property type="entry name" value="ClpP/crotonase-like_dom_sf"/>
</dbReference>